<dbReference type="Pfam" id="PF14079">
    <property type="entry name" value="DUF4260"/>
    <property type="match status" value="1"/>
</dbReference>
<keyword evidence="2" id="KW-0812">Transmembrane</keyword>
<feature type="region of interest" description="Disordered" evidence="1">
    <location>
        <begin position="1"/>
        <end position="50"/>
    </location>
</feature>
<name>A0ABV3LPT4_9ACTN</name>
<evidence type="ECO:0000313" key="4">
    <source>
        <dbReference type="Proteomes" id="UP001553843"/>
    </source>
</evidence>
<feature type="transmembrane region" description="Helical" evidence="2">
    <location>
        <begin position="124"/>
        <end position="146"/>
    </location>
</feature>
<keyword evidence="4" id="KW-1185">Reference proteome</keyword>
<proteinExistence type="predicted"/>
<evidence type="ECO:0000313" key="3">
    <source>
        <dbReference type="EMBL" id="MEW2361475.1"/>
    </source>
</evidence>
<gene>
    <name evidence="3" type="ORF">AB0887_05800</name>
</gene>
<keyword evidence="2" id="KW-1133">Transmembrane helix</keyword>
<organism evidence="3 4">
    <name type="scientific">Streptomyces huasconensis</name>
    <dbReference type="NCBI Taxonomy" id="1854574"/>
    <lineage>
        <taxon>Bacteria</taxon>
        <taxon>Bacillati</taxon>
        <taxon>Actinomycetota</taxon>
        <taxon>Actinomycetes</taxon>
        <taxon>Kitasatosporales</taxon>
        <taxon>Streptomycetaceae</taxon>
        <taxon>Streptomyces</taxon>
    </lineage>
</organism>
<feature type="transmembrane region" description="Helical" evidence="2">
    <location>
        <begin position="84"/>
        <end position="103"/>
    </location>
</feature>
<evidence type="ECO:0000256" key="2">
    <source>
        <dbReference type="SAM" id="Phobius"/>
    </source>
</evidence>
<feature type="compositionally biased region" description="Gly residues" evidence="1">
    <location>
        <begin position="21"/>
        <end position="33"/>
    </location>
</feature>
<keyword evidence="2" id="KW-0472">Membrane</keyword>
<protein>
    <submittedName>
        <fullName evidence="3">DUF4260 family protein</fullName>
    </submittedName>
</protein>
<dbReference type="Proteomes" id="UP001553843">
    <property type="component" value="Unassembled WGS sequence"/>
</dbReference>
<reference evidence="3 4" key="1">
    <citation type="submission" date="2024-06" db="EMBL/GenBank/DDBJ databases">
        <title>The Natural Products Discovery Center: Release of the First 8490 Sequenced Strains for Exploring Actinobacteria Biosynthetic Diversity.</title>
        <authorList>
            <person name="Kalkreuter E."/>
            <person name="Kautsar S.A."/>
            <person name="Yang D."/>
            <person name="Bader C.D."/>
            <person name="Teijaro C.N."/>
            <person name="Fluegel L."/>
            <person name="Davis C.M."/>
            <person name="Simpson J.R."/>
            <person name="Lauterbach L."/>
            <person name="Steele A.D."/>
            <person name="Gui C."/>
            <person name="Meng S."/>
            <person name="Li G."/>
            <person name="Viehrig K."/>
            <person name="Ye F."/>
            <person name="Su P."/>
            <person name="Kiefer A.F."/>
            <person name="Nichols A."/>
            <person name="Cepeda A.J."/>
            <person name="Yan W."/>
            <person name="Fan B."/>
            <person name="Jiang Y."/>
            <person name="Adhikari A."/>
            <person name="Zheng C.-J."/>
            <person name="Schuster L."/>
            <person name="Cowan T.M."/>
            <person name="Smanski M.J."/>
            <person name="Chevrette M.G."/>
            <person name="De Carvalho L.P.S."/>
            <person name="Shen B."/>
        </authorList>
    </citation>
    <scope>NUCLEOTIDE SEQUENCE [LARGE SCALE GENOMIC DNA]</scope>
    <source>
        <strain evidence="3 4">NPDC047833</strain>
    </source>
</reference>
<evidence type="ECO:0000256" key="1">
    <source>
        <dbReference type="SAM" id="MobiDB-lite"/>
    </source>
</evidence>
<sequence>MSTATSDTATSGTAAPRTGGSRTGGSRPGGSRTGGSRTSEPHVGGPRTAKPTALTVIRRVAWLANAVFWSVVAAREAVDHGWPAGTLALVFLIAPDLTFLVGLRDAPHMARGQLPPRAVPFYNAAHRALVPATLIAVLLTVGQAVWAPVLAALCGWLAHISYDRAFGFGLRTKEGFQRD</sequence>
<dbReference type="EMBL" id="JBEYRS010000002">
    <property type="protein sequence ID" value="MEW2361475.1"/>
    <property type="molecule type" value="Genomic_DNA"/>
</dbReference>
<dbReference type="RefSeq" id="WP_359775234.1">
    <property type="nucleotide sequence ID" value="NZ_JBEYRR010000002.1"/>
</dbReference>
<accession>A0ABV3LPT4</accession>
<feature type="compositionally biased region" description="Low complexity" evidence="1">
    <location>
        <begin position="1"/>
        <end position="20"/>
    </location>
</feature>
<dbReference type="InterPro" id="IPR025356">
    <property type="entry name" value="DUF4260"/>
</dbReference>
<comment type="caution">
    <text evidence="3">The sequence shown here is derived from an EMBL/GenBank/DDBJ whole genome shotgun (WGS) entry which is preliminary data.</text>
</comment>